<reference evidence="1 2" key="1">
    <citation type="journal article" date="2015" name="Nature">
        <title>rRNA introns, odd ribosomes, and small enigmatic genomes across a large radiation of phyla.</title>
        <authorList>
            <person name="Brown C.T."/>
            <person name="Hug L.A."/>
            <person name="Thomas B.C."/>
            <person name="Sharon I."/>
            <person name="Castelle C.J."/>
            <person name="Singh A."/>
            <person name="Wilkins M.J."/>
            <person name="Williams K.H."/>
            <person name="Banfield J.F."/>
        </authorList>
    </citation>
    <scope>NUCLEOTIDE SEQUENCE [LARGE SCALE GENOMIC DNA]</scope>
</reference>
<dbReference type="Proteomes" id="UP000033999">
    <property type="component" value="Unassembled WGS sequence"/>
</dbReference>
<evidence type="ECO:0000313" key="2">
    <source>
        <dbReference type="Proteomes" id="UP000033999"/>
    </source>
</evidence>
<dbReference type="EMBL" id="LCKX01000017">
    <property type="protein sequence ID" value="KKU07002.1"/>
    <property type="molecule type" value="Genomic_DNA"/>
</dbReference>
<proteinExistence type="predicted"/>
<sequence>MNSKITNINRFLIRVYFGEIKNDNLLENKIQIAINKAYLDFCRTLHEFSKEKEHDDILVDSKLYLKNKILELTKEQKPNQNFYDNWHRQTCDNIIKFFPLTKNYFHYGQAQKWINMTLKYLFVLEVSELNNMLAFLHVPIDNIILDKLKNRQMDYPKFETPWSKIDNYDKYINFQKWLRGQFPNQIPMDTEFKLWME</sequence>
<evidence type="ECO:0000313" key="1">
    <source>
        <dbReference type="EMBL" id="KKU07002.1"/>
    </source>
</evidence>
<dbReference type="PATRIC" id="fig|1619041.3.peg.565"/>
<gene>
    <name evidence="1" type="ORF">UX10_C0017G0001</name>
</gene>
<name>A0A0G1MFY0_9BACT</name>
<dbReference type="AlphaFoldDB" id="A0A0G1MFY0"/>
<accession>A0A0G1MFY0</accession>
<comment type="caution">
    <text evidence="1">The sequence shown here is derived from an EMBL/GenBank/DDBJ whole genome shotgun (WGS) entry which is preliminary data.</text>
</comment>
<organism evidence="1 2">
    <name type="scientific">Candidatus Magasanikbacteria bacterium GW2011_GWA2_45_39</name>
    <dbReference type="NCBI Taxonomy" id="1619041"/>
    <lineage>
        <taxon>Bacteria</taxon>
        <taxon>Candidatus Magasanikiibacteriota</taxon>
    </lineage>
</organism>
<protein>
    <submittedName>
        <fullName evidence="1">Uncharacterized protein</fullName>
    </submittedName>
</protein>